<dbReference type="AlphaFoldDB" id="A0AAQ4ELZ8"/>
<feature type="domain" description="BESS" evidence="2">
    <location>
        <begin position="49"/>
        <end position="88"/>
    </location>
</feature>
<dbReference type="GO" id="GO:0003677">
    <property type="term" value="F:DNA binding"/>
    <property type="evidence" value="ECO:0007669"/>
    <property type="project" value="InterPro"/>
</dbReference>
<evidence type="ECO:0000256" key="1">
    <source>
        <dbReference type="PROSITE-ProRule" id="PRU00371"/>
    </source>
</evidence>
<name>A0AAQ4ELZ8_AMBAM</name>
<reference evidence="3 4" key="1">
    <citation type="journal article" date="2023" name="Arcadia Sci">
        <title>De novo assembly of a long-read Amblyomma americanum tick genome.</title>
        <authorList>
            <person name="Chou S."/>
            <person name="Poskanzer K.E."/>
            <person name="Rollins M."/>
            <person name="Thuy-Boun P.S."/>
        </authorList>
    </citation>
    <scope>NUCLEOTIDE SEQUENCE [LARGE SCALE GENOMIC DNA]</scope>
    <source>
        <strain evidence="3">F_SG_1</strain>
        <tissue evidence="3">Salivary glands</tissue>
    </source>
</reference>
<evidence type="ECO:0000313" key="3">
    <source>
        <dbReference type="EMBL" id="KAK8775641.1"/>
    </source>
</evidence>
<dbReference type="EMBL" id="JARKHS020013867">
    <property type="protein sequence ID" value="KAK8775641.1"/>
    <property type="molecule type" value="Genomic_DNA"/>
</dbReference>
<keyword evidence="1" id="KW-0539">Nucleus</keyword>
<accession>A0AAQ4ELZ8</accession>
<dbReference type="Proteomes" id="UP001321473">
    <property type="component" value="Unassembled WGS sequence"/>
</dbReference>
<dbReference type="GO" id="GO:0005634">
    <property type="term" value="C:nucleus"/>
    <property type="evidence" value="ECO:0007669"/>
    <property type="project" value="UniProtKB-SubCell"/>
</dbReference>
<sequence length="99" mass="10349">MREAAAAEAAAVAVAPAAPAQPCPLAMRPAAVLPHHLAAGGAAARECSSDPDELFCLSLAADLKRLLPRERHMARMKMLQTLHDLEFGENIGEAALGEP</sequence>
<gene>
    <name evidence="3" type="ORF">V5799_031017</name>
</gene>
<evidence type="ECO:0000313" key="4">
    <source>
        <dbReference type="Proteomes" id="UP001321473"/>
    </source>
</evidence>
<proteinExistence type="predicted"/>
<comment type="subcellular location">
    <subcellularLocation>
        <location evidence="1">Nucleus</location>
    </subcellularLocation>
</comment>
<protein>
    <recommendedName>
        <fullName evidence="2">BESS domain-containing protein</fullName>
    </recommendedName>
</protein>
<dbReference type="InterPro" id="IPR004210">
    <property type="entry name" value="BESS_motif"/>
</dbReference>
<comment type="caution">
    <text evidence="3">The sequence shown here is derived from an EMBL/GenBank/DDBJ whole genome shotgun (WGS) entry which is preliminary data.</text>
</comment>
<dbReference type="Pfam" id="PF02944">
    <property type="entry name" value="BESS"/>
    <property type="match status" value="1"/>
</dbReference>
<keyword evidence="4" id="KW-1185">Reference proteome</keyword>
<organism evidence="3 4">
    <name type="scientific">Amblyomma americanum</name>
    <name type="common">Lone star tick</name>
    <dbReference type="NCBI Taxonomy" id="6943"/>
    <lineage>
        <taxon>Eukaryota</taxon>
        <taxon>Metazoa</taxon>
        <taxon>Ecdysozoa</taxon>
        <taxon>Arthropoda</taxon>
        <taxon>Chelicerata</taxon>
        <taxon>Arachnida</taxon>
        <taxon>Acari</taxon>
        <taxon>Parasitiformes</taxon>
        <taxon>Ixodida</taxon>
        <taxon>Ixodoidea</taxon>
        <taxon>Ixodidae</taxon>
        <taxon>Amblyomminae</taxon>
        <taxon>Amblyomma</taxon>
    </lineage>
</organism>
<evidence type="ECO:0000259" key="2">
    <source>
        <dbReference type="PROSITE" id="PS51031"/>
    </source>
</evidence>
<dbReference type="PROSITE" id="PS51031">
    <property type="entry name" value="BESS"/>
    <property type="match status" value="1"/>
</dbReference>